<evidence type="ECO:0000256" key="1">
    <source>
        <dbReference type="SAM" id="Coils"/>
    </source>
</evidence>
<evidence type="ECO:0000313" key="3">
    <source>
        <dbReference type="Proteomes" id="UP000480854"/>
    </source>
</evidence>
<dbReference type="EMBL" id="QOKW01000009">
    <property type="protein sequence ID" value="KAA0680295.1"/>
    <property type="molecule type" value="Genomic_DNA"/>
</dbReference>
<reference evidence="2 3" key="1">
    <citation type="submission" date="2018-07" db="EMBL/GenBank/DDBJ databases">
        <title>Genome sequence of Azospirillum sp. ATCC 49961.</title>
        <authorList>
            <person name="Sant'Anna F.H."/>
            <person name="Baldani J.I."/>
            <person name="Zilli J.E."/>
            <person name="Reis V.M."/>
            <person name="Hartmann A."/>
            <person name="Cruz L."/>
            <person name="de Souza E.M."/>
            <person name="de Oliveira Pedrosa F."/>
            <person name="Passaglia L.M.P."/>
        </authorList>
    </citation>
    <scope>NUCLEOTIDE SEQUENCE [LARGE SCALE GENOMIC DNA]</scope>
    <source>
        <strain evidence="2 3">ATCC 49961</strain>
    </source>
</reference>
<feature type="coiled-coil region" evidence="1">
    <location>
        <begin position="15"/>
        <end position="47"/>
    </location>
</feature>
<comment type="caution">
    <text evidence="2">The sequence shown here is derived from an EMBL/GenBank/DDBJ whole genome shotgun (WGS) entry which is preliminary data.</text>
</comment>
<sequence>MSQNLDERLNAVVAAKKANDEAAKAALDAAALKAKEEEDKKAAAKKKWETETYPLLLNVVQSINSRIKDDGIILDVRKSERDIKPAIAQVSCYLSLDGADTNKHLVFNVNAYGKIGLVQLIPHTGPSKDAHIDEMDEERMTDLVIGFLELAMSKQEKKAR</sequence>
<proteinExistence type="predicted"/>
<protein>
    <submittedName>
        <fullName evidence="2">Uncharacterized protein</fullName>
    </submittedName>
</protein>
<dbReference type="AlphaFoldDB" id="A0A9W7NJ55"/>
<dbReference type="Proteomes" id="UP000480854">
    <property type="component" value="Unassembled WGS sequence"/>
</dbReference>
<name>A0A9W7NJ55_9PROT</name>
<gene>
    <name evidence="2" type="ORF">DS843_13335</name>
</gene>
<keyword evidence="1" id="KW-0175">Coiled coil</keyword>
<dbReference type="RefSeq" id="WP_149469393.1">
    <property type="nucleotide sequence ID" value="NZ_QOKW01000009.1"/>
</dbReference>
<evidence type="ECO:0000313" key="2">
    <source>
        <dbReference type="EMBL" id="KAA0680295.1"/>
    </source>
</evidence>
<keyword evidence="3" id="KW-1185">Reference proteome</keyword>
<organism evidence="2 3">
    <name type="scientific">Roseomonas genomospecies 6</name>
    <dbReference type="NCBI Taxonomy" id="214106"/>
    <lineage>
        <taxon>Bacteria</taxon>
        <taxon>Pseudomonadati</taxon>
        <taxon>Pseudomonadota</taxon>
        <taxon>Alphaproteobacteria</taxon>
        <taxon>Acetobacterales</taxon>
        <taxon>Roseomonadaceae</taxon>
        <taxon>Roseomonas</taxon>
    </lineage>
</organism>
<accession>A0A9W7NJ55</accession>